<proteinExistence type="predicted"/>
<protein>
    <submittedName>
        <fullName evidence="2">Uncharacterized protein</fullName>
    </submittedName>
</protein>
<dbReference type="KEGG" id="dpx:DAPPUDRAFT_238167"/>
<organism evidence="2 3">
    <name type="scientific">Daphnia pulex</name>
    <name type="common">Water flea</name>
    <dbReference type="NCBI Taxonomy" id="6669"/>
    <lineage>
        <taxon>Eukaryota</taxon>
        <taxon>Metazoa</taxon>
        <taxon>Ecdysozoa</taxon>
        <taxon>Arthropoda</taxon>
        <taxon>Crustacea</taxon>
        <taxon>Branchiopoda</taxon>
        <taxon>Diplostraca</taxon>
        <taxon>Cladocera</taxon>
        <taxon>Anomopoda</taxon>
        <taxon>Daphniidae</taxon>
        <taxon>Daphnia</taxon>
    </lineage>
</organism>
<evidence type="ECO:0000256" key="1">
    <source>
        <dbReference type="SAM" id="MobiDB-lite"/>
    </source>
</evidence>
<name>E9G6T7_DAPPU</name>
<sequence length="290" mass="31892">MKNDLVGNKKRTSIKRSKTLPLSGASEQLWNPAVPKSFEVEENRTTDWRAPRLPACVCRFLSSSEDVDDWLPALLRYLDPTTVAPLDVLPNRALAADIREKKKSCPSNDNDEEEASERPRVCVCVYYMCPSAFSHFHPLVTLLLFLVSCRSFYYGGARASAISYRRDDAHISSVCAASRGALAPAAADASTAAAAAQLGTLDGGQPTLDPAAGRLIRDRQKTRNPLFLHGKGDGAVRFGIKKPKEGKDQEEFSSPQKNERKEMRSAYHSACASMIRPLQLPFRRSGAPIV</sequence>
<dbReference type="Proteomes" id="UP000000305">
    <property type="component" value="Unassembled WGS sequence"/>
</dbReference>
<dbReference type="HOGENOM" id="CLU_960611_0_0_1"/>
<dbReference type="InParanoid" id="E9G6T7"/>
<dbReference type="AlphaFoldDB" id="E9G6T7"/>
<accession>E9G6T7</accession>
<evidence type="ECO:0000313" key="2">
    <source>
        <dbReference type="EMBL" id="EFX84802.1"/>
    </source>
</evidence>
<feature type="region of interest" description="Disordered" evidence="1">
    <location>
        <begin position="238"/>
        <end position="265"/>
    </location>
</feature>
<gene>
    <name evidence="2" type="ORF">DAPPUDRAFT_238167</name>
</gene>
<keyword evidence="3" id="KW-1185">Reference proteome</keyword>
<evidence type="ECO:0000313" key="3">
    <source>
        <dbReference type="Proteomes" id="UP000000305"/>
    </source>
</evidence>
<dbReference type="EMBL" id="GL732533">
    <property type="protein sequence ID" value="EFX84802.1"/>
    <property type="molecule type" value="Genomic_DNA"/>
</dbReference>
<reference evidence="2 3" key="1">
    <citation type="journal article" date="2011" name="Science">
        <title>The ecoresponsive genome of Daphnia pulex.</title>
        <authorList>
            <person name="Colbourne J.K."/>
            <person name="Pfrender M.E."/>
            <person name="Gilbert D."/>
            <person name="Thomas W.K."/>
            <person name="Tucker A."/>
            <person name="Oakley T.H."/>
            <person name="Tokishita S."/>
            <person name="Aerts A."/>
            <person name="Arnold G.J."/>
            <person name="Basu M.K."/>
            <person name="Bauer D.J."/>
            <person name="Caceres C.E."/>
            <person name="Carmel L."/>
            <person name="Casola C."/>
            <person name="Choi J.H."/>
            <person name="Detter J.C."/>
            <person name="Dong Q."/>
            <person name="Dusheyko S."/>
            <person name="Eads B.D."/>
            <person name="Frohlich T."/>
            <person name="Geiler-Samerotte K.A."/>
            <person name="Gerlach D."/>
            <person name="Hatcher P."/>
            <person name="Jogdeo S."/>
            <person name="Krijgsveld J."/>
            <person name="Kriventseva E.V."/>
            <person name="Kultz D."/>
            <person name="Laforsch C."/>
            <person name="Lindquist E."/>
            <person name="Lopez J."/>
            <person name="Manak J.R."/>
            <person name="Muller J."/>
            <person name="Pangilinan J."/>
            <person name="Patwardhan R.P."/>
            <person name="Pitluck S."/>
            <person name="Pritham E.J."/>
            <person name="Rechtsteiner A."/>
            <person name="Rho M."/>
            <person name="Rogozin I.B."/>
            <person name="Sakarya O."/>
            <person name="Salamov A."/>
            <person name="Schaack S."/>
            <person name="Shapiro H."/>
            <person name="Shiga Y."/>
            <person name="Skalitzky C."/>
            <person name="Smith Z."/>
            <person name="Souvorov A."/>
            <person name="Sung W."/>
            <person name="Tang Z."/>
            <person name="Tsuchiya D."/>
            <person name="Tu H."/>
            <person name="Vos H."/>
            <person name="Wang M."/>
            <person name="Wolf Y.I."/>
            <person name="Yamagata H."/>
            <person name="Yamada T."/>
            <person name="Ye Y."/>
            <person name="Shaw J.R."/>
            <person name="Andrews J."/>
            <person name="Crease T.J."/>
            <person name="Tang H."/>
            <person name="Lucas S.M."/>
            <person name="Robertson H.M."/>
            <person name="Bork P."/>
            <person name="Koonin E.V."/>
            <person name="Zdobnov E.M."/>
            <person name="Grigoriev I.V."/>
            <person name="Lynch M."/>
            <person name="Boore J.L."/>
        </authorList>
    </citation>
    <scope>NUCLEOTIDE SEQUENCE [LARGE SCALE GENOMIC DNA]</scope>
</reference>